<feature type="transmembrane region" description="Helical" evidence="4">
    <location>
        <begin position="251"/>
        <end position="268"/>
    </location>
</feature>
<keyword evidence="2 4" id="KW-1133">Transmembrane helix</keyword>
<dbReference type="AlphaFoldDB" id="A0ABD4UKJ1"/>
<protein>
    <submittedName>
        <fullName evidence="5">MFS transporter</fullName>
    </submittedName>
</protein>
<gene>
    <name evidence="5" type="ORF">UE95_027215</name>
</gene>
<evidence type="ECO:0000313" key="5">
    <source>
        <dbReference type="EMBL" id="MCW3714982.1"/>
    </source>
</evidence>
<evidence type="ECO:0000256" key="2">
    <source>
        <dbReference type="ARBA" id="ARBA00022989"/>
    </source>
</evidence>
<feature type="transmembrane region" description="Helical" evidence="4">
    <location>
        <begin position="102"/>
        <end position="119"/>
    </location>
</feature>
<comment type="caution">
    <text evidence="5">The sequence shown here is derived from an EMBL/GenBank/DDBJ whole genome shotgun (WGS) entry which is preliminary data.</text>
</comment>
<sequence length="398" mass="40923">MKVLSKFPILAIVVAQLLGTSLWFSPNSAADDLVRAWSLSTIQLGQLTSAVQIGFIVGTLLLSTSGLADRFPASQIFCISCLLGSAFNAIFALAPISFNQALLARCAVGVCLAGIYPLGMKMVISWSKANAGQALGVLVAMLTMGTALPHGVRAMGGAWPWQAVVLTSSVLALLSGVVIFALGDGPYLARARGGRKASWGQAITVFRDPTFRSCAIGYFGHMWELYAFWTAVPFLIAGVLSATGATSRTTSAIAFAVIASGALGCIVAGRMSRLIGSARVAAGALAISGAMCLVYPVVAACADVSVCVSALVVWGVAVIADSAQFSAISARACPPNLIGSALAIQNSIGFLVTVPPISLVTGNIDHLGAKVAWLLLPGPIVGLVFFRGLLGAVSAEHR</sequence>
<dbReference type="PANTHER" id="PTHR23521">
    <property type="entry name" value="TRANSPORTER MFS SUPERFAMILY"/>
    <property type="match status" value="1"/>
</dbReference>
<dbReference type="Pfam" id="PF07690">
    <property type="entry name" value="MFS_1"/>
    <property type="match status" value="1"/>
</dbReference>
<evidence type="ECO:0000256" key="1">
    <source>
        <dbReference type="ARBA" id="ARBA00022692"/>
    </source>
</evidence>
<feature type="transmembrane region" description="Helical" evidence="4">
    <location>
        <begin position="76"/>
        <end position="96"/>
    </location>
</feature>
<dbReference type="Gene3D" id="1.20.1250.20">
    <property type="entry name" value="MFS general substrate transporter like domains"/>
    <property type="match status" value="1"/>
</dbReference>
<keyword evidence="3 4" id="KW-0472">Membrane</keyword>
<dbReference type="InterPro" id="IPR036259">
    <property type="entry name" value="MFS_trans_sf"/>
</dbReference>
<evidence type="ECO:0000256" key="4">
    <source>
        <dbReference type="SAM" id="Phobius"/>
    </source>
</evidence>
<name>A0ABD4UKJ1_9BURK</name>
<reference evidence="5 6" key="1">
    <citation type="journal article" date="2017" name="Front. Microbiol.">
        <title>Genomics reveals a unique clone of Burkholderia cenocepacia harbouring an actively excising novel genomic island.</title>
        <authorList>
            <person name="Patil P."/>
            <person name="Mali S."/>
            <person name="Midha S."/>
            <person name="Gautam V."/>
            <person name="Dash L."/>
            <person name="Kumar S."/>
            <person name="Shastri J."/>
            <person name="Singhal L."/>
            <person name="Patil P.B."/>
        </authorList>
    </citation>
    <scope>NUCLEOTIDE SEQUENCE [LARGE SCALE GENOMIC DNA]</scope>
    <source>
        <strain evidence="5 6">BC-19</strain>
    </source>
</reference>
<dbReference type="Proteomes" id="UP000191686">
    <property type="component" value="Unassembled WGS sequence"/>
</dbReference>
<dbReference type="SUPFAM" id="SSF103473">
    <property type="entry name" value="MFS general substrate transporter"/>
    <property type="match status" value="1"/>
</dbReference>
<feature type="transmembrane region" description="Helical" evidence="4">
    <location>
        <begin position="337"/>
        <end position="359"/>
    </location>
</feature>
<organism evidence="5 6">
    <name type="scientific">Burkholderia cenocepacia</name>
    <dbReference type="NCBI Taxonomy" id="95486"/>
    <lineage>
        <taxon>Bacteria</taxon>
        <taxon>Pseudomonadati</taxon>
        <taxon>Pseudomonadota</taxon>
        <taxon>Betaproteobacteria</taxon>
        <taxon>Burkholderiales</taxon>
        <taxon>Burkholderiaceae</taxon>
        <taxon>Burkholderia</taxon>
        <taxon>Burkholderia cepacia complex</taxon>
    </lineage>
</organism>
<dbReference type="InterPro" id="IPR011701">
    <property type="entry name" value="MFS"/>
</dbReference>
<evidence type="ECO:0000256" key="3">
    <source>
        <dbReference type="ARBA" id="ARBA00023136"/>
    </source>
</evidence>
<evidence type="ECO:0000313" key="6">
    <source>
        <dbReference type="Proteomes" id="UP000191686"/>
    </source>
</evidence>
<feature type="transmembrane region" description="Helical" evidence="4">
    <location>
        <begin position="131"/>
        <end position="152"/>
    </location>
</feature>
<feature type="transmembrane region" description="Helical" evidence="4">
    <location>
        <begin position="46"/>
        <end position="64"/>
    </location>
</feature>
<accession>A0ABD4UKJ1</accession>
<reference evidence="5 6" key="2">
    <citation type="journal article" date="2017" name="Front. Microbiol.">
        <title>Genomics Reveals a Unique Clone of Burkholderia cenocepacia Harboring an Actively Excising Novel Genomic Island.</title>
        <authorList>
            <person name="Patil P.P."/>
            <person name="Mali S."/>
            <person name="Midha S."/>
            <person name="Gautam V."/>
            <person name="Dash L."/>
            <person name="Kumar S."/>
            <person name="Shastri J."/>
            <person name="Singhal L."/>
            <person name="Patil P.B."/>
        </authorList>
    </citation>
    <scope>NUCLEOTIDE SEQUENCE [LARGE SCALE GENOMIC DNA]</scope>
    <source>
        <strain evidence="5 6">BC-19</strain>
    </source>
</reference>
<proteinExistence type="predicted"/>
<keyword evidence="1 4" id="KW-0812">Transmembrane</keyword>
<feature type="transmembrane region" description="Helical" evidence="4">
    <location>
        <begin position="371"/>
        <end position="390"/>
    </location>
</feature>
<feature type="transmembrane region" description="Helical" evidence="4">
    <location>
        <begin position="158"/>
        <end position="182"/>
    </location>
</feature>
<feature type="transmembrane region" description="Helical" evidence="4">
    <location>
        <begin position="304"/>
        <end position="325"/>
    </location>
</feature>
<dbReference type="EMBL" id="JYMX02000026">
    <property type="protein sequence ID" value="MCW3714982.1"/>
    <property type="molecule type" value="Genomic_DNA"/>
</dbReference>
<feature type="transmembrane region" description="Helical" evidence="4">
    <location>
        <begin position="225"/>
        <end position="245"/>
    </location>
</feature>
<dbReference type="RefSeq" id="WP_080323182.1">
    <property type="nucleotide sequence ID" value="NZ_JYMX02000026.1"/>
</dbReference>
<dbReference type="PANTHER" id="PTHR23521:SF3">
    <property type="entry name" value="MFS TRANSPORTER"/>
    <property type="match status" value="1"/>
</dbReference>
<feature type="transmembrane region" description="Helical" evidence="4">
    <location>
        <begin position="280"/>
        <end position="298"/>
    </location>
</feature>